<feature type="transmembrane region" description="Helical" evidence="11">
    <location>
        <begin position="68"/>
        <end position="86"/>
    </location>
</feature>
<dbReference type="InterPro" id="IPR013525">
    <property type="entry name" value="ABC2_TM"/>
</dbReference>
<keyword evidence="10 11" id="KW-0472">Membrane</keyword>
<evidence type="ECO:0000256" key="3">
    <source>
        <dbReference type="ARBA" id="ARBA00022448"/>
    </source>
</evidence>
<keyword evidence="14" id="KW-1185">Reference proteome</keyword>
<evidence type="ECO:0000259" key="12">
    <source>
        <dbReference type="PROSITE" id="PS51012"/>
    </source>
</evidence>
<dbReference type="Proteomes" id="UP000004207">
    <property type="component" value="Unassembled WGS sequence"/>
</dbReference>
<dbReference type="AlphaFoldDB" id="F5S7X2"/>
<dbReference type="GO" id="GO:0140359">
    <property type="term" value="F:ABC-type transporter activity"/>
    <property type="evidence" value="ECO:0007669"/>
    <property type="project" value="InterPro"/>
</dbReference>
<evidence type="ECO:0000313" key="13">
    <source>
        <dbReference type="EMBL" id="EGK08614.1"/>
    </source>
</evidence>
<dbReference type="PANTHER" id="PTHR30413">
    <property type="entry name" value="INNER MEMBRANE TRANSPORT PERMEASE"/>
    <property type="match status" value="1"/>
</dbReference>
<evidence type="ECO:0000256" key="2">
    <source>
        <dbReference type="ARBA" id="ARBA00007783"/>
    </source>
</evidence>
<evidence type="ECO:0000256" key="4">
    <source>
        <dbReference type="ARBA" id="ARBA00022475"/>
    </source>
</evidence>
<organism evidence="13 14">
    <name type="scientific">Kingella kingae ATCC 23330</name>
    <dbReference type="NCBI Taxonomy" id="887327"/>
    <lineage>
        <taxon>Bacteria</taxon>
        <taxon>Pseudomonadati</taxon>
        <taxon>Pseudomonadota</taxon>
        <taxon>Betaproteobacteria</taxon>
        <taxon>Neisseriales</taxon>
        <taxon>Neisseriaceae</taxon>
        <taxon>Kingella</taxon>
    </lineage>
</organism>
<dbReference type="Pfam" id="PF01061">
    <property type="entry name" value="ABC2_membrane"/>
    <property type="match status" value="1"/>
</dbReference>
<dbReference type="GO" id="GO:0015774">
    <property type="term" value="P:polysaccharide transport"/>
    <property type="evidence" value="ECO:0007669"/>
    <property type="project" value="UniProtKB-KW"/>
</dbReference>
<feature type="transmembrane region" description="Helical" evidence="11">
    <location>
        <begin position="41"/>
        <end position="62"/>
    </location>
</feature>
<dbReference type="eggNOG" id="COG1682">
    <property type="taxonomic scope" value="Bacteria"/>
</dbReference>
<proteinExistence type="inferred from homology"/>
<protein>
    <recommendedName>
        <fullName evidence="11">Transport permease protein</fullName>
    </recommendedName>
</protein>
<dbReference type="InterPro" id="IPR047817">
    <property type="entry name" value="ABC2_TM_bact-type"/>
</dbReference>
<keyword evidence="8 11" id="KW-1133">Transmembrane helix</keyword>
<feature type="transmembrane region" description="Helical" evidence="11">
    <location>
        <begin position="120"/>
        <end position="143"/>
    </location>
</feature>
<feature type="transmembrane region" description="Helical" evidence="11">
    <location>
        <begin position="238"/>
        <end position="257"/>
    </location>
</feature>
<sequence length="267" mass="30394">MKSKALHETSFRESLAIQKRVIGALLMREIITRYGRANIGFLWLFIEPLAMTVMLVLMWKFIRANQISSLNMVAFVMTGYPMAMMWRNASNRAIGAIAANQSLLYHRNVRVLDTIVARMILEIAGATIAQIAIMTVLILIGWIPTPDDVFYMLIAWLLMAWFAIGLGLIICSIAFRFEVFGKLWNTFSFVLMPLSGVFFFVHSLPYAGRDIALSIPMVHGTEMFRHGYFGSSVITYESPWFLVLSNLVLTWLGLFMVSRFSQKVELL</sequence>
<accession>F5S7X2</accession>
<keyword evidence="9" id="KW-0625">Polysaccharide transport</keyword>
<keyword evidence="5" id="KW-0762">Sugar transport</keyword>
<keyword evidence="3 11" id="KW-0813">Transport</keyword>
<name>F5S7X2_KINKI</name>
<evidence type="ECO:0000313" key="14">
    <source>
        <dbReference type="Proteomes" id="UP000004207"/>
    </source>
</evidence>
<dbReference type="PRINTS" id="PR00164">
    <property type="entry name" value="ABC2TRNSPORT"/>
</dbReference>
<evidence type="ECO:0000256" key="6">
    <source>
        <dbReference type="ARBA" id="ARBA00022692"/>
    </source>
</evidence>
<evidence type="ECO:0000256" key="7">
    <source>
        <dbReference type="ARBA" id="ARBA00022903"/>
    </source>
</evidence>
<keyword evidence="6 11" id="KW-0812">Transmembrane</keyword>
<dbReference type="GO" id="GO:0043190">
    <property type="term" value="C:ATP-binding cassette (ABC) transporter complex"/>
    <property type="evidence" value="ECO:0007669"/>
    <property type="project" value="InterPro"/>
</dbReference>
<dbReference type="RefSeq" id="WP_003787341.1">
    <property type="nucleotide sequence ID" value="NZ_FOJK01000002.1"/>
</dbReference>
<evidence type="ECO:0000256" key="9">
    <source>
        <dbReference type="ARBA" id="ARBA00023047"/>
    </source>
</evidence>
<keyword evidence="4 11" id="KW-1003">Cell membrane</keyword>
<feature type="domain" description="ABC transmembrane type-2" evidence="12">
    <location>
        <begin position="39"/>
        <end position="260"/>
    </location>
</feature>
<comment type="similarity">
    <text evidence="2 11">Belongs to the ABC-2 integral membrane protein family.</text>
</comment>
<dbReference type="PANTHER" id="PTHR30413:SF10">
    <property type="entry name" value="CAPSULE POLYSACCHARIDE EXPORT INNER-MEMBRANE PROTEIN CTRC"/>
    <property type="match status" value="1"/>
</dbReference>
<dbReference type="OrthoDB" id="9814458at2"/>
<keyword evidence="7" id="KW-0972">Capsule biogenesis/degradation</keyword>
<feature type="transmembrane region" description="Helical" evidence="11">
    <location>
        <begin position="187"/>
        <end position="207"/>
    </location>
</feature>
<dbReference type="GeneID" id="93261388"/>
<dbReference type="STRING" id="504.KKKWG1_0644"/>
<feature type="transmembrane region" description="Helical" evidence="11">
    <location>
        <begin position="149"/>
        <end position="175"/>
    </location>
</feature>
<dbReference type="InterPro" id="IPR000412">
    <property type="entry name" value="ABC_2_transport"/>
</dbReference>
<comment type="subcellular location">
    <subcellularLocation>
        <location evidence="11">Cell inner membrane</location>
        <topology evidence="11">Multi-pass membrane protein</topology>
    </subcellularLocation>
    <subcellularLocation>
        <location evidence="1">Cell membrane</location>
        <topology evidence="1">Multi-pass membrane protein</topology>
    </subcellularLocation>
</comment>
<reference evidence="13 14" key="1">
    <citation type="submission" date="2011-04" db="EMBL/GenBank/DDBJ databases">
        <authorList>
            <person name="Muzny D."/>
            <person name="Qin X."/>
            <person name="Deng J."/>
            <person name="Jiang H."/>
            <person name="Liu Y."/>
            <person name="Qu J."/>
            <person name="Song X.-Z."/>
            <person name="Zhang L."/>
            <person name="Thornton R."/>
            <person name="Coyle M."/>
            <person name="Francisco L."/>
            <person name="Jackson L."/>
            <person name="Javaid M."/>
            <person name="Korchina V."/>
            <person name="Kovar C."/>
            <person name="Mata R."/>
            <person name="Mathew T."/>
            <person name="Ngo R."/>
            <person name="Nguyen L."/>
            <person name="Nguyen N."/>
            <person name="Okwuonu G."/>
            <person name="Ongeri F."/>
            <person name="Pham C."/>
            <person name="Simmons D."/>
            <person name="Wilczek-Boney K."/>
            <person name="Hale W."/>
            <person name="Jakkamsetti A."/>
            <person name="Pham P."/>
            <person name="Ruth R."/>
            <person name="San Lucas F."/>
            <person name="Warren J."/>
            <person name="Zhang J."/>
            <person name="Zhao Z."/>
            <person name="Zhou C."/>
            <person name="Zhu D."/>
            <person name="Lee S."/>
            <person name="Bess C."/>
            <person name="Blankenburg K."/>
            <person name="Forbes L."/>
            <person name="Fu Q."/>
            <person name="Gubbala S."/>
            <person name="Hirani K."/>
            <person name="Jayaseelan J.C."/>
            <person name="Lara F."/>
            <person name="Munidasa M."/>
            <person name="Palculict T."/>
            <person name="Patil S."/>
            <person name="Pu L.-L."/>
            <person name="Saada N."/>
            <person name="Tang L."/>
            <person name="Weissenberger G."/>
            <person name="Zhu Y."/>
            <person name="Hemphill L."/>
            <person name="Shang Y."/>
            <person name="Youmans B."/>
            <person name="Ayvaz T."/>
            <person name="Ross M."/>
            <person name="Santibanez J."/>
            <person name="Aqrawi P."/>
            <person name="Gross S."/>
            <person name="Joshi V."/>
            <person name="Fowler G."/>
            <person name="Nazareth L."/>
            <person name="Reid J."/>
            <person name="Worley K."/>
            <person name="Petrosino J."/>
            <person name="Highlander S."/>
            <person name="Gibbs R."/>
        </authorList>
    </citation>
    <scope>NUCLEOTIDE SEQUENCE [LARGE SCALE GENOMIC DNA]</scope>
    <source>
        <strain evidence="13 14">ATCC 23330</strain>
    </source>
</reference>
<evidence type="ECO:0000256" key="10">
    <source>
        <dbReference type="ARBA" id="ARBA00023136"/>
    </source>
</evidence>
<dbReference type="PROSITE" id="PS51012">
    <property type="entry name" value="ABC_TM2"/>
    <property type="match status" value="1"/>
</dbReference>
<dbReference type="EMBL" id="AFHS01000044">
    <property type="protein sequence ID" value="EGK08614.1"/>
    <property type="molecule type" value="Genomic_DNA"/>
</dbReference>
<evidence type="ECO:0000256" key="11">
    <source>
        <dbReference type="RuleBase" id="RU361157"/>
    </source>
</evidence>
<evidence type="ECO:0000256" key="1">
    <source>
        <dbReference type="ARBA" id="ARBA00004651"/>
    </source>
</evidence>
<comment type="caution">
    <text evidence="13">The sequence shown here is derived from an EMBL/GenBank/DDBJ whole genome shotgun (WGS) entry which is preliminary data.</text>
</comment>
<gene>
    <name evidence="13" type="primary">ctrC</name>
    <name evidence="13" type="ORF">HMPREF0476_1305</name>
</gene>
<evidence type="ECO:0000256" key="5">
    <source>
        <dbReference type="ARBA" id="ARBA00022597"/>
    </source>
</evidence>
<dbReference type="GO" id="GO:0015920">
    <property type="term" value="P:lipopolysaccharide transport"/>
    <property type="evidence" value="ECO:0007669"/>
    <property type="project" value="TreeGrafter"/>
</dbReference>
<evidence type="ECO:0000256" key="8">
    <source>
        <dbReference type="ARBA" id="ARBA00022989"/>
    </source>
</evidence>
<dbReference type="HOGENOM" id="CLU_060703_5_1_4"/>